<dbReference type="Gene3D" id="3.30.470.20">
    <property type="entry name" value="ATP-grasp fold, B domain"/>
    <property type="match status" value="1"/>
</dbReference>
<dbReference type="RefSeq" id="WP_123209468.1">
    <property type="nucleotide sequence ID" value="NZ_JBHTHO010000016.1"/>
</dbReference>
<dbReference type="Proteomes" id="UP000269591">
    <property type="component" value="Unassembled WGS sequence"/>
</dbReference>
<evidence type="ECO:0000313" key="2">
    <source>
        <dbReference type="EMBL" id="RNL38210.1"/>
    </source>
</evidence>
<protein>
    <recommendedName>
        <fullName evidence="1">Alpha-L-glutamate ligase-related protein ATP-grasp domain-containing protein</fullName>
    </recommendedName>
</protein>
<name>A0A3N0AUB8_9ACTN</name>
<reference evidence="3" key="1">
    <citation type="submission" date="2018-05" db="EMBL/GenBank/DDBJ databases">
        <title>Genome Sequencing of selected type strains of the family Eggerthellaceae.</title>
        <authorList>
            <person name="Danylec N."/>
            <person name="Stoll D.A."/>
            <person name="Doetsch A."/>
            <person name="Huch M."/>
        </authorList>
    </citation>
    <scope>NUCLEOTIDE SEQUENCE [LARGE SCALE GENOMIC DNA]</scope>
    <source>
        <strain evidence="3">DSM 24851</strain>
    </source>
</reference>
<comment type="caution">
    <text evidence="2">The sequence shown here is derived from an EMBL/GenBank/DDBJ whole genome shotgun (WGS) entry which is preliminary data.</text>
</comment>
<feature type="domain" description="Alpha-L-glutamate ligase-related protein ATP-grasp" evidence="1">
    <location>
        <begin position="106"/>
        <end position="357"/>
    </location>
</feature>
<dbReference type="Pfam" id="PF14397">
    <property type="entry name" value="ATPgrasp_ST"/>
    <property type="match status" value="1"/>
</dbReference>
<dbReference type="EMBL" id="QIBX01000019">
    <property type="protein sequence ID" value="RNL38210.1"/>
    <property type="molecule type" value="Genomic_DNA"/>
</dbReference>
<keyword evidence="3" id="KW-1185">Reference proteome</keyword>
<evidence type="ECO:0000259" key="1">
    <source>
        <dbReference type="Pfam" id="PF14397"/>
    </source>
</evidence>
<sequence>MFDASKMKCLLLEKGMDAKIVDYFVHALETDEASFEVDEKTRKWALERGFFPGRVELLGLNDDNCSCYLPDFAYFMMHPLNNHFKIWVNDKLTLKYMLDGGDCRKAMPEYYLYIENNGDFTYLMDAPADIVGREDFLLLLLEKKGILAMKPNNGAGGKGFLKLEKTPNGFLLNNIPSSRAEVTSELCQLRNYTVTEYVQQCASLAKFWPESECTLRVIMAKMPRTKCYQVPDWTCLVSYARFGTAASKGASNLSSGGIGVGIDFASGELHDEGFQYKRFSQCGEYRLHRHPDTGLKWDGASIPNWGEVQAIIRATCERLSSLDFLGFDIIVSEDGPKFCEINTMPSLDYEQVICGPILGSEVGRLFFEHHGFSKIDPSDFLNIYRQSSVADGGVS</sequence>
<dbReference type="InterPro" id="IPR039523">
    <property type="entry name" value="RimK-rel_E_lig_ATP-grasp"/>
</dbReference>
<organism evidence="2 3">
    <name type="scientific">Slackia equolifaciens</name>
    <dbReference type="NCBI Taxonomy" id="498718"/>
    <lineage>
        <taxon>Bacteria</taxon>
        <taxon>Bacillati</taxon>
        <taxon>Actinomycetota</taxon>
        <taxon>Coriobacteriia</taxon>
        <taxon>Eggerthellales</taxon>
        <taxon>Eggerthellaceae</taxon>
        <taxon>Slackia</taxon>
    </lineage>
</organism>
<gene>
    <name evidence="2" type="ORF">DMP06_09320</name>
</gene>
<dbReference type="AlphaFoldDB" id="A0A3N0AUB8"/>
<proteinExistence type="predicted"/>
<accession>A0A3N0AUB8</accession>
<dbReference type="SUPFAM" id="SSF56059">
    <property type="entry name" value="Glutathione synthetase ATP-binding domain-like"/>
    <property type="match status" value="2"/>
</dbReference>
<dbReference type="OrthoDB" id="2077809at2"/>
<evidence type="ECO:0000313" key="3">
    <source>
        <dbReference type="Proteomes" id="UP000269591"/>
    </source>
</evidence>